<evidence type="ECO:0000313" key="3">
    <source>
        <dbReference type="EMBL" id="GAA5141126.1"/>
    </source>
</evidence>
<comment type="similarity">
    <text evidence="1">Belongs to the GMC oxidoreductase family.</text>
</comment>
<proteinExistence type="inferred from homology"/>
<keyword evidence="4" id="KW-1185">Reference proteome</keyword>
<dbReference type="PANTHER" id="PTHR11552:SF147">
    <property type="entry name" value="CHOLINE DEHYDROGENASE, MITOCHONDRIAL"/>
    <property type="match status" value="1"/>
</dbReference>
<dbReference type="Gene3D" id="3.50.50.60">
    <property type="entry name" value="FAD/NAD(P)-binding domain"/>
    <property type="match status" value="1"/>
</dbReference>
<dbReference type="InterPro" id="IPR012132">
    <property type="entry name" value="GMC_OxRdtase"/>
</dbReference>
<feature type="domain" description="Glucose-methanol-choline oxidoreductase C-terminal" evidence="2">
    <location>
        <begin position="3"/>
        <end position="104"/>
    </location>
</feature>
<evidence type="ECO:0000256" key="1">
    <source>
        <dbReference type="ARBA" id="ARBA00010790"/>
    </source>
</evidence>
<evidence type="ECO:0000313" key="4">
    <source>
        <dbReference type="Proteomes" id="UP001500804"/>
    </source>
</evidence>
<dbReference type="SUPFAM" id="SSF54373">
    <property type="entry name" value="FAD-linked reductases, C-terminal domain"/>
    <property type="match status" value="1"/>
</dbReference>
<dbReference type="InterPro" id="IPR036188">
    <property type="entry name" value="FAD/NAD-bd_sf"/>
</dbReference>
<dbReference type="SUPFAM" id="SSF51905">
    <property type="entry name" value="FAD/NAD(P)-binding domain"/>
    <property type="match status" value="1"/>
</dbReference>
<dbReference type="RefSeq" id="WP_345612867.1">
    <property type="nucleotide sequence ID" value="NZ_BAABJO010000051.1"/>
</dbReference>
<gene>
    <name evidence="3" type="ORF">GCM10023320_79690</name>
</gene>
<dbReference type="EMBL" id="BAABJO010000051">
    <property type="protein sequence ID" value="GAA5141126.1"/>
    <property type="molecule type" value="Genomic_DNA"/>
</dbReference>
<dbReference type="PANTHER" id="PTHR11552">
    <property type="entry name" value="GLUCOSE-METHANOL-CHOLINE GMC OXIDOREDUCTASE"/>
    <property type="match status" value="1"/>
</dbReference>
<accession>A0ABP9P6F7</accession>
<name>A0ABP9P6F7_9PSEU</name>
<reference evidence="4" key="1">
    <citation type="journal article" date="2019" name="Int. J. Syst. Evol. Microbiol.">
        <title>The Global Catalogue of Microorganisms (GCM) 10K type strain sequencing project: providing services to taxonomists for standard genome sequencing and annotation.</title>
        <authorList>
            <consortium name="The Broad Institute Genomics Platform"/>
            <consortium name="The Broad Institute Genome Sequencing Center for Infectious Disease"/>
            <person name="Wu L."/>
            <person name="Ma J."/>
        </authorList>
    </citation>
    <scope>NUCLEOTIDE SEQUENCE [LARGE SCALE GENOMIC DNA]</scope>
    <source>
        <strain evidence="4">JCM 18302</strain>
    </source>
</reference>
<dbReference type="Pfam" id="PF05199">
    <property type="entry name" value="GMC_oxred_C"/>
    <property type="match status" value="1"/>
</dbReference>
<comment type="caution">
    <text evidence="3">The sequence shown here is derived from an EMBL/GenBank/DDBJ whole genome shotgun (WGS) entry which is preliminary data.</text>
</comment>
<dbReference type="Proteomes" id="UP001500804">
    <property type="component" value="Unassembled WGS sequence"/>
</dbReference>
<organism evidence="3 4">
    <name type="scientific">Pseudonocardia adelaidensis</name>
    <dbReference type="NCBI Taxonomy" id="648754"/>
    <lineage>
        <taxon>Bacteria</taxon>
        <taxon>Bacillati</taxon>
        <taxon>Actinomycetota</taxon>
        <taxon>Actinomycetes</taxon>
        <taxon>Pseudonocardiales</taxon>
        <taxon>Pseudonocardiaceae</taxon>
        <taxon>Pseudonocardia</taxon>
    </lineage>
</organism>
<evidence type="ECO:0000259" key="2">
    <source>
        <dbReference type="Pfam" id="PF05199"/>
    </source>
</evidence>
<protein>
    <recommendedName>
        <fullName evidence="2">Glucose-methanol-choline oxidoreductase C-terminal domain-containing protein</fullName>
    </recommendedName>
</protein>
<sequence length="192" mass="20138">MIQALLDGLHIAREIGKADALRSWRAGEALPGTSRGFDSLDEYQQQSLMTYFHYAGTCRIGTDAMAVVDPDLTVRGVAGLPVADASVMPSIPSANTNATILAIAERAASLIIADRQASRDGATSAVDSRTGEEAFSRGEFPALCSDVAGVTPGGPATNPAVSWAPVQLPAQFESRRDELLGQLDPIETPNQG</sequence>
<dbReference type="InterPro" id="IPR007867">
    <property type="entry name" value="GMC_OxRtase_C"/>
</dbReference>
<dbReference type="Gene3D" id="3.30.560.10">
    <property type="entry name" value="Glucose Oxidase, domain 3"/>
    <property type="match status" value="1"/>
</dbReference>